<name>A0ACC0G3D5_9ERIC</name>
<sequence>MAFPHVSGIAALIHSVHPTSTPAAIKSAIMTAVEITDHSGRPIMDEDKPTGVFATGAGHVDPERAINPGLVYDIKPDEYIIHLCTMGYTKSEIFAITHRNVSCHETLLENRGFSLNYPSISVMFKPRKMSNVIKRQLTNVGSPNSIYLVEVVEPERVKLCLCRLLYAYGPFVKPRSLKSEGHQI</sequence>
<reference evidence="1 2" key="1">
    <citation type="journal article" date="2022" name="Plant J.">
        <title>Chromosome-level genome of Camellia lanceoleosa provides a valuable resource for understanding genome evolution and self-incompatibility.</title>
        <authorList>
            <person name="Gong W."/>
            <person name="Xiao S."/>
            <person name="Wang L."/>
            <person name="Liao Z."/>
            <person name="Chang Y."/>
            <person name="Mo W."/>
            <person name="Hu G."/>
            <person name="Li W."/>
            <person name="Zhao G."/>
            <person name="Zhu H."/>
            <person name="Hu X."/>
            <person name="Ji K."/>
            <person name="Xiang X."/>
            <person name="Song Q."/>
            <person name="Yuan D."/>
            <person name="Jin S."/>
            <person name="Zhang L."/>
        </authorList>
    </citation>
    <scope>NUCLEOTIDE SEQUENCE [LARGE SCALE GENOMIC DNA]</scope>
    <source>
        <strain evidence="1">SQ_2022a</strain>
    </source>
</reference>
<proteinExistence type="predicted"/>
<keyword evidence="2" id="KW-1185">Reference proteome</keyword>
<protein>
    <submittedName>
        <fullName evidence="1">Subtilisin-like protease SBT1.2</fullName>
    </submittedName>
</protein>
<dbReference type="EMBL" id="CM045769">
    <property type="protein sequence ID" value="KAI7994771.1"/>
    <property type="molecule type" value="Genomic_DNA"/>
</dbReference>
<organism evidence="1 2">
    <name type="scientific">Camellia lanceoleosa</name>
    <dbReference type="NCBI Taxonomy" id="1840588"/>
    <lineage>
        <taxon>Eukaryota</taxon>
        <taxon>Viridiplantae</taxon>
        <taxon>Streptophyta</taxon>
        <taxon>Embryophyta</taxon>
        <taxon>Tracheophyta</taxon>
        <taxon>Spermatophyta</taxon>
        <taxon>Magnoliopsida</taxon>
        <taxon>eudicotyledons</taxon>
        <taxon>Gunneridae</taxon>
        <taxon>Pentapetalae</taxon>
        <taxon>asterids</taxon>
        <taxon>Ericales</taxon>
        <taxon>Theaceae</taxon>
        <taxon>Camellia</taxon>
    </lineage>
</organism>
<evidence type="ECO:0000313" key="1">
    <source>
        <dbReference type="EMBL" id="KAI7994771.1"/>
    </source>
</evidence>
<dbReference type="Proteomes" id="UP001060215">
    <property type="component" value="Chromosome 12"/>
</dbReference>
<gene>
    <name evidence="1" type="ORF">LOK49_LG11G00755</name>
</gene>
<accession>A0ACC0G3D5</accession>
<evidence type="ECO:0000313" key="2">
    <source>
        <dbReference type="Proteomes" id="UP001060215"/>
    </source>
</evidence>
<comment type="caution">
    <text evidence="1">The sequence shown here is derived from an EMBL/GenBank/DDBJ whole genome shotgun (WGS) entry which is preliminary data.</text>
</comment>